<dbReference type="Proteomes" id="UP000321523">
    <property type="component" value="Unassembled WGS sequence"/>
</dbReference>
<dbReference type="InterPro" id="IPR001279">
    <property type="entry name" value="Metallo-B-lactamas"/>
</dbReference>
<dbReference type="InterPro" id="IPR036866">
    <property type="entry name" value="RibonucZ/Hydroxyglut_hydro"/>
</dbReference>
<keyword evidence="3" id="KW-1185">Reference proteome</keyword>
<dbReference type="Pfam" id="PF12706">
    <property type="entry name" value="Lactamase_B_2"/>
    <property type="match status" value="1"/>
</dbReference>
<evidence type="ECO:0000313" key="2">
    <source>
        <dbReference type="EMBL" id="GEO36335.1"/>
    </source>
</evidence>
<dbReference type="CDD" id="cd07715">
    <property type="entry name" value="TaR3-like_MBL-fold"/>
    <property type="match status" value="1"/>
</dbReference>
<sequence>MAFSATFWGVRGTIPCPSSTHMRFGGNTSCVEVTAGDHTIILDCGTGFRALGKDLISRTTRRATILLSHFHLDHIAGFPFFQPAYKPDFSFRIMAGRFNACPDIRSVLATQMDPPLFPVPMRTMRADLTFEDFRPGDTLTLDGGLTVRTAVLNHPDGACGYRIDHEGHSLAYVTDTEHVPDAPDRNILELIDGADLVIYDATYTEKEFACKAGWGHSTWVEGIKLCQSAGARRLALFHHEPDHDDTGMEEIEAEAQSVWSSVFAAREGETVTLE</sequence>
<dbReference type="GO" id="GO:0042781">
    <property type="term" value="F:3'-tRNA processing endoribonuclease activity"/>
    <property type="evidence" value="ECO:0007669"/>
    <property type="project" value="TreeGrafter"/>
</dbReference>
<dbReference type="Gene3D" id="3.60.15.10">
    <property type="entry name" value="Ribonuclease Z/Hydroxyacylglutathione hydrolase-like"/>
    <property type="match status" value="1"/>
</dbReference>
<evidence type="ECO:0000313" key="3">
    <source>
        <dbReference type="Proteomes" id="UP000321523"/>
    </source>
</evidence>
<name>A0A512DIT1_9PROT</name>
<comment type="caution">
    <text evidence="2">The sequence shown here is derived from an EMBL/GenBank/DDBJ whole genome shotgun (WGS) entry which is preliminary data.</text>
</comment>
<gene>
    <name evidence="2" type="ORF">SAE02_04830</name>
</gene>
<dbReference type="SMART" id="SM00849">
    <property type="entry name" value="Lactamase_B"/>
    <property type="match status" value="1"/>
</dbReference>
<dbReference type="EMBL" id="BJYZ01000002">
    <property type="protein sequence ID" value="GEO36335.1"/>
    <property type="molecule type" value="Genomic_DNA"/>
</dbReference>
<organism evidence="2 3">
    <name type="scientific">Skermanella aerolata</name>
    <dbReference type="NCBI Taxonomy" id="393310"/>
    <lineage>
        <taxon>Bacteria</taxon>
        <taxon>Pseudomonadati</taxon>
        <taxon>Pseudomonadota</taxon>
        <taxon>Alphaproteobacteria</taxon>
        <taxon>Rhodospirillales</taxon>
        <taxon>Azospirillaceae</taxon>
        <taxon>Skermanella</taxon>
    </lineage>
</organism>
<evidence type="ECO:0000259" key="1">
    <source>
        <dbReference type="SMART" id="SM00849"/>
    </source>
</evidence>
<keyword evidence="2" id="KW-0378">Hydrolase</keyword>
<protein>
    <submittedName>
        <fullName evidence="2">MBL fold metallo-hydrolase</fullName>
    </submittedName>
</protein>
<dbReference type="AlphaFoldDB" id="A0A512DIT1"/>
<dbReference type="SUPFAM" id="SSF56281">
    <property type="entry name" value="Metallo-hydrolase/oxidoreductase"/>
    <property type="match status" value="1"/>
</dbReference>
<dbReference type="PANTHER" id="PTHR46018">
    <property type="entry name" value="ZINC PHOSPHODIESTERASE ELAC PROTEIN 1"/>
    <property type="match status" value="1"/>
</dbReference>
<accession>A0A512DIT1</accession>
<feature type="domain" description="Metallo-beta-lactamase" evidence="1">
    <location>
        <begin position="27"/>
        <end position="216"/>
    </location>
</feature>
<proteinExistence type="predicted"/>
<dbReference type="OrthoDB" id="9803916at2"/>
<dbReference type="RefSeq" id="WP_044425529.1">
    <property type="nucleotide sequence ID" value="NZ_BJYZ01000002.1"/>
</dbReference>
<dbReference type="PANTHER" id="PTHR46018:SF2">
    <property type="entry name" value="ZINC PHOSPHODIESTERASE ELAC PROTEIN 1"/>
    <property type="match status" value="1"/>
</dbReference>
<reference evidence="2 3" key="1">
    <citation type="submission" date="2019-07" db="EMBL/GenBank/DDBJ databases">
        <title>Whole genome shotgun sequence of Skermanella aerolata NBRC 106429.</title>
        <authorList>
            <person name="Hosoyama A."/>
            <person name="Uohara A."/>
            <person name="Ohji S."/>
            <person name="Ichikawa N."/>
        </authorList>
    </citation>
    <scope>NUCLEOTIDE SEQUENCE [LARGE SCALE GENOMIC DNA]</scope>
    <source>
        <strain evidence="2 3">NBRC 106429</strain>
    </source>
</reference>